<comment type="caution">
    <text evidence="3">The sequence shown here is derived from an EMBL/GenBank/DDBJ whole genome shotgun (WGS) entry which is preliminary data.</text>
</comment>
<gene>
    <name evidence="3" type="ORF">SEMRO_148_G068250.1</name>
</gene>
<evidence type="ECO:0000256" key="2">
    <source>
        <dbReference type="SAM" id="Phobius"/>
    </source>
</evidence>
<reference evidence="3" key="1">
    <citation type="submission" date="2020-06" db="EMBL/GenBank/DDBJ databases">
        <authorList>
            <consortium name="Plant Systems Biology data submission"/>
        </authorList>
    </citation>
    <scope>NUCLEOTIDE SEQUENCE</scope>
    <source>
        <strain evidence="3">D6</strain>
    </source>
</reference>
<feature type="transmembrane region" description="Helical" evidence="2">
    <location>
        <begin position="437"/>
        <end position="457"/>
    </location>
</feature>
<accession>A0A9N8H6J1</accession>
<keyword evidence="2" id="KW-0472">Membrane</keyword>
<keyword evidence="2" id="KW-1133">Transmembrane helix</keyword>
<feature type="region of interest" description="Disordered" evidence="1">
    <location>
        <begin position="44"/>
        <end position="80"/>
    </location>
</feature>
<feature type="transmembrane region" description="Helical" evidence="2">
    <location>
        <begin position="411"/>
        <end position="431"/>
    </location>
</feature>
<keyword evidence="2" id="KW-0812">Transmembrane</keyword>
<sequence length="625" mass="69440">MRQRTIARKRVESIPASQWGVTKEQFQEFIAIVRRHQELGLIQNVDPRSDKNANDDDDEDTTVEIARSTERETTHSGDRIMERSDSRRACDLASELCCLAVDFAVMLPVCCFWGALCLGLTRCGRDPICTGCNGKYKLYWSDVFCPTPRKTTTKTKKTKRQPRLHQQTTVTIQSEACRISTRQNSSYYSNEKFRDPNIGPNIHQVNAQIIKPLTKGSSRQALHPTKSEFAWSKLAGGGAVKKTSWALMKNPNGSPPVQLFVSHAWDAGIYEMANHLLAVWPDDCEAAYICFLSNPQNLDMSDTIAGTSRFGLERSPFAMAMKNPNTRQFVMLATQNTPIHTRLWCCFEALLALKFQIPITICGDETYLRTVQRQDADLQKRQMEAYQKRQSQLKIRLQEATSGMDDAKAHVLTILGIVACGVYHALGLSLWAPVGLVMSLTVAGPLAAVMATIVVMFHASATCASSSSSSFLDRLKYIGKAVLAIFASFILVPAGLLLGSITLEFFGNISRNNAVWSDTAMGLVAMFVLSCAVVNLWLKFDRACDSWSQKAILEQGARQEESTQIRVAEERALDEIRHFAVDVTQAGASNRNDQTALLAAIGADAKNVNDRLTALIRGNRIRRQD</sequence>
<protein>
    <submittedName>
        <fullName evidence="3">Uncharacterized protein</fullName>
    </submittedName>
</protein>
<feature type="compositionally biased region" description="Basic and acidic residues" evidence="1">
    <location>
        <begin position="67"/>
        <end position="80"/>
    </location>
</feature>
<proteinExistence type="predicted"/>
<feature type="transmembrane region" description="Helical" evidence="2">
    <location>
        <begin position="519"/>
        <end position="538"/>
    </location>
</feature>
<dbReference type="AlphaFoldDB" id="A0A9N8H6J1"/>
<evidence type="ECO:0000256" key="1">
    <source>
        <dbReference type="SAM" id="MobiDB-lite"/>
    </source>
</evidence>
<evidence type="ECO:0000313" key="3">
    <source>
        <dbReference type="EMBL" id="CAB9502856.1"/>
    </source>
</evidence>
<dbReference type="OrthoDB" id="415695at2759"/>
<keyword evidence="4" id="KW-1185">Reference proteome</keyword>
<evidence type="ECO:0000313" key="4">
    <source>
        <dbReference type="Proteomes" id="UP001153069"/>
    </source>
</evidence>
<dbReference type="Proteomes" id="UP001153069">
    <property type="component" value="Unassembled WGS sequence"/>
</dbReference>
<name>A0A9N8H6J1_9STRA</name>
<dbReference type="EMBL" id="CAICTM010000147">
    <property type="protein sequence ID" value="CAB9502856.1"/>
    <property type="molecule type" value="Genomic_DNA"/>
</dbReference>
<organism evidence="3 4">
    <name type="scientific">Seminavis robusta</name>
    <dbReference type="NCBI Taxonomy" id="568900"/>
    <lineage>
        <taxon>Eukaryota</taxon>
        <taxon>Sar</taxon>
        <taxon>Stramenopiles</taxon>
        <taxon>Ochrophyta</taxon>
        <taxon>Bacillariophyta</taxon>
        <taxon>Bacillariophyceae</taxon>
        <taxon>Bacillariophycidae</taxon>
        <taxon>Naviculales</taxon>
        <taxon>Naviculaceae</taxon>
        <taxon>Seminavis</taxon>
    </lineage>
</organism>
<feature type="transmembrane region" description="Helical" evidence="2">
    <location>
        <begin position="477"/>
        <end position="499"/>
    </location>
</feature>